<dbReference type="Proteomes" id="UP000248745">
    <property type="component" value="Unassembled WGS sequence"/>
</dbReference>
<dbReference type="RefSeq" id="WP_111000342.1">
    <property type="nucleotide sequence ID" value="NZ_QKTW01000024.1"/>
</dbReference>
<gene>
    <name evidence="4" type="ORF">DN068_18025</name>
</gene>
<sequence>MNHQLTTTISIAGHDASGGAGILADVKTFEQCGVHGFGVVSALTFQNDVEFEGVDWIAPEKIIRQTELLLRRFKVQYVKIGLIEDLDVLQEIVGYLQQHIEQVRIIFDPVLKASAGYAFHGADFAARLQNIMPALYCITPNIPEAKTLFGENMLHQTLQNQPSNIYLKGGHTEEDIINDYLFTHDNEYRFFNKKIPNGEKHGSGCVLSAALTAYLALGMDIVTASRMANQYTQRFLASNPSLLGHHQISYEL</sequence>
<keyword evidence="4" id="KW-0808">Transferase</keyword>
<dbReference type="EMBL" id="QKTW01000024">
    <property type="protein sequence ID" value="PZF71465.1"/>
    <property type="molecule type" value="Genomic_DNA"/>
</dbReference>
<dbReference type="InterPro" id="IPR004399">
    <property type="entry name" value="HMP/HMP-P_kinase_dom"/>
</dbReference>
<proteinExistence type="predicted"/>
<dbReference type="InterPro" id="IPR029056">
    <property type="entry name" value="Ribokinase-like"/>
</dbReference>
<dbReference type="SUPFAM" id="SSF53613">
    <property type="entry name" value="Ribokinase-like"/>
    <property type="match status" value="1"/>
</dbReference>
<dbReference type="GO" id="GO:0008972">
    <property type="term" value="F:phosphomethylpyrimidine kinase activity"/>
    <property type="evidence" value="ECO:0007669"/>
    <property type="project" value="InterPro"/>
</dbReference>
<dbReference type="Pfam" id="PF08543">
    <property type="entry name" value="Phos_pyr_kin"/>
    <property type="match status" value="1"/>
</dbReference>
<dbReference type="PANTHER" id="PTHR20858:SF17">
    <property type="entry name" value="HYDROXYMETHYLPYRIMIDINE_PHOSPHOMETHYLPYRIMIDINE KINASE THI20-RELATED"/>
    <property type="match status" value="1"/>
</dbReference>
<feature type="domain" description="Pyridoxamine kinase/Phosphomethylpyrimidine kinase" evidence="3">
    <location>
        <begin position="15"/>
        <end position="242"/>
    </location>
</feature>
<dbReference type="OrthoDB" id="9810880at2"/>
<evidence type="ECO:0000259" key="3">
    <source>
        <dbReference type="Pfam" id="PF08543"/>
    </source>
</evidence>
<keyword evidence="5" id="KW-1185">Reference proteome</keyword>
<dbReference type="EC" id="2.7.1.49" evidence="2"/>
<evidence type="ECO:0000256" key="1">
    <source>
        <dbReference type="ARBA" id="ARBA00004948"/>
    </source>
</evidence>
<comment type="caution">
    <text evidence="4">The sequence shown here is derived from an EMBL/GenBank/DDBJ whole genome shotgun (WGS) entry which is preliminary data.</text>
</comment>
<dbReference type="Gene3D" id="3.40.1190.20">
    <property type="match status" value="1"/>
</dbReference>
<dbReference type="GO" id="GO:0008902">
    <property type="term" value="F:hydroxymethylpyrimidine kinase activity"/>
    <property type="evidence" value="ECO:0007669"/>
    <property type="project" value="UniProtKB-EC"/>
</dbReference>
<evidence type="ECO:0000313" key="4">
    <source>
        <dbReference type="EMBL" id="PZF71465.1"/>
    </source>
</evidence>
<reference evidence="4 5" key="1">
    <citation type="submission" date="2018-06" db="EMBL/GenBank/DDBJ databases">
        <title>Mucibacter soli gen. nov., sp. nov., a new member of the family Chitinophagaceae producing mucin.</title>
        <authorList>
            <person name="Kim M.-K."/>
            <person name="Park S."/>
            <person name="Kim T.-S."/>
            <person name="Joung Y."/>
            <person name="Han J.-H."/>
            <person name="Kim S.B."/>
        </authorList>
    </citation>
    <scope>NUCLEOTIDE SEQUENCE [LARGE SCALE GENOMIC DNA]</scope>
    <source>
        <strain evidence="4 5">R1-15</strain>
    </source>
</reference>
<evidence type="ECO:0000313" key="5">
    <source>
        <dbReference type="Proteomes" id="UP000248745"/>
    </source>
</evidence>
<organism evidence="4 5">
    <name type="scientific">Taibaiella soli</name>
    <dbReference type="NCBI Taxonomy" id="1649169"/>
    <lineage>
        <taxon>Bacteria</taxon>
        <taxon>Pseudomonadati</taxon>
        <taxon>Bacteroidota</taxon>
        <taxon>Chitinophagia</taxon>
        <taxon>Chitinophagales</taxon>
        <taxon>Chitinophagaceae</taxon>
        <taxon>Taibaiella</taxon>
    </lineage>
</organism>
<dbReference type="GO" id="GO:0005829">
    <property type="term" value="C:cytosol"/>
    <property type="evidence" value="ECO:0007669"/>
    <property type="project" value="TreeGrafter"/>
</dbReference>
<comment type="pathway">
    <text evidence="1">Cofactor biosynthesis; thiamine diphosphate biosynthesis.</text>
</comment>
<keyword evidence="4" id="KW-0418">Kinase</keyword>
<evidence type="ECO:0000256" key="2">
    <source>
        <dbReference type="ARBA" id="ARBA00012135"/>
    </source>
</evidence>
<dbReference type="GO" id="GO:0009228">
    <property type="term" value="P:thiamine biosynthetic process"/>
    <property type="evidence" value="ECO:0007669"/>
    <property type="project" value="InterPro"/>
</dbReference>
<dbReference type="InterPro" id="IPR013749">
    <property type="entry name" value="PM/HMP-P_kinase-1"/>
</dbReference>
<dbReference type="CDD" id="cd01169">
    <property type="entry name" value="HMPP_kinase"/>
    <property type="match status" value="1"/>
</dbReference>
<accession>A0A2W2A7Y4</accession>
<dbReference type="PANTHER" id="PTHR20858">
    <property type="entry name" value="PHOSPHOMETHYLPYRIMIDINE KINASE"/>
    <property type="match status" value="1"/>
</dbReference>
<protein>
    <recommendedName>
        <fullName evidence="2">hydroxymethylpyrimidine kinase</fullName>
        <ecNumber evidence="2">2.7.1.49</ecNumber>
    </recommendedName>
</protein>
<dbReference type="AlphaFoldDB" id="A0A2W2A7Y4"/>
<name>A0A2W2A7Y4_9BACT</name>